<gene>
    <name evidence="1" type="primary">Contig4387.g198</name>
    <name evidence="1" type="ORF">STYLEM_5023</name>
</gene>
<dbReference type="Proteomes" id="UP000039865">
    <property type="component" value="Unassembled WGS sequence"/>
</dbReference>
<dbReference type="InParanoid" id="A0A078A2I2"/>
<keyword evidence="2" id="KW-1185">Reference proteome</keyword>
<evidence type="ECO:0000313" key="1">
    <source>
        <dbReference type="EMBL" id="CDW76027.1"/>
    </source>
</evidence>
<dbReference type="OrthoDB" id="17199at2759"/>
<dbReference type="EMBL" id="CCKQ01004877">
    <property type="protein sequence ID" value="CDW76027.1"/>
    <property type="molecule type" value="Genomic_DNA"/>
</dbReference>
<proteinExistence type="predicted"/>
<organism evidence="1 2">
    <name type="scientific">Stylonychia lemnae</name>
    <name type="common">Ciliate</name>
    <dbReference type="NCBI Taxonomy" id="5949"/>
    <lineage>
        <taxon>Eukaryota</taxon>
        <taxon>Sar</taxon>
        <taxon>Alveolata</taxon>
        <taxon>Ciliophora</taxon>
        <taxon>Intramacronucleata</taxon>
        <taxon>Spirotrichea</taxon>
        <taxon>Stichotrichia</taxon>
        <taxon>Sporadotrichida</taxon>
        <taxon>Oxytrichidae</taxon>
        <taxon>Stylonychinae</taxon>
        <taxon>Stylonychia</taxon>
    </lineage>
</organism>
<evidence type="ECO:0000313" key="2">
    <source>
        <dbReference type="Proteomes" id="UP000039865"/>
    </source>
</evidence>
<name>A0A078A2I2_STYLE</name>
<reference evidence="1 2" key="1">
    <citation type="submission" date="2014-06" db="EMBL/GenBank/DDBJ databases">
        <authorList>
            <person name="Swart Estienne"/>
        </authorList>
    </citation>
    <scope>NUCLEOTIDE SEQUENCE [LARGE SCALE GENOMIC DNA]</scope>
    <source>
        <strain evidence="1 2">130c</strain>
    </source>
</reference>
<accession>A0A078A2I2</accession>
<sequence>MLTRDQMEEQLKQSAKATIFEQQFAQAFERILKEKREGSNKLYAEKKDWQKYQSLPSYSEQQAFTVEGDDNKLRVAKWNSLLKDSAFYLDNPSLRDEREMKQKLFFRYDDLFADAMKPPLQSRRDLLSWACQAKNESLRANEASGELLEDCENYGGLLRKYGPDYEQLKKKLAHVRGLFD</sequence>
<protein>
    <submittedName>
        <fullName evidence="1">Uncharacterized protein</fullName>
    </submittedName>
</protein>
<dbReference type="AlphaFoldDB" id="A0A078A2I2"/>